<dbReference type="PANTHER" id="PTHR21503:SF8">
    <property type="entry name" value="F-BOX ASSOCIATED DOMAIN-CONTAINING PROTEIN-RELATED"/>
    <property type="match status" value="1"/>
</dbReference>
<evidence type="ECO:0000256" key="1">
    <source>
        <dbReference type="SAM" id="Coils"/>
    </source>
</evidence>
<feature type="domain" description="F-box" evidence="2">
    <location>
        <begin position="31"/>
        <end position="77"/>
    </location>
</feature>
<dbReference type="Proteomes" id="UP000008068">
    <property type="component" value="Unassembled WGS sequence"/>
</dbReference>
<evidence type="ECO:0000259" key="2">
    <source>
        <dbReference type="PROSITE" id="PS50181"/>
    </source>
</evidence>
<accession>G0NFH8</accession>
<dbReference type="InterPro" id="IPR001810">
    <property type="entry name" value="F-box_dom"/>
</dbReference>
<name>G0NFH8_CAEBE</name>
<dbReference type="InParanoid" id="G0NFH8"/>
<dbReference type="EMBL" id="GL379876">
    <property type="protein sequence ID" value="EGT59602.1"/>
    <property type="molecule type" value="Genomic_DNA"/>
</dbReference>
<reference evidence="4" key="1">
    <citation type="submission" date="2011-07" db="EMBL/GenBank/DDBJ databases">
        <authorList>
            <consortium name="Caenorhabditis brenneri Sequencing and Analysis Consortium"/>
            <person name="Wilson R.K."/>
        </authorList>
    </citation>
    <scope>NUCLEOTIDE SEQUENCE [LARGE SCALE GENOMIC DNA]</scope>
    <source>
        <strain evidence="4">PB2801</strain>
    </source>
</reference>
<evidence type="ECO:0000313" key="3">
    <source>
        <dbReference type="EMBL" id="EGT59602.1"/>
    </source>
</evidence>
<feature type="coiled-coil region" evidence="1">
    <location>
        <begin position="344"/>
        <end position="371"/>
    </location>
</feature>
<keyword evidence="1" id="KW-0175">Coiled coil</keyword>
<dbReference type="eggNOG" id="ENOG502RB7G">
    <property type="taxonomic scope" value="Eukaryota"/>
</dbReference>
<sequence length="398" mass="46834">MGRILFYLKNMNICFYHICDEVEAKETEKFQFPLCCLPALAANEVVKSLNIPERIKLAITSRRMENLVKRASSKTPLTYAFYVYNENPQIYIENQKEEVAIIGETTWKEDQTNCIGIRQLVPWLNWKRSNLWNMTHVLRKIRRIIPTGRFELSLNTDKLSVEFLKKLIAIPELNTMQMLKIGKQIESDILRILMDWCPKNVTFVICTDSIVPSDFHHEKALKFSTVIYYDARWVKVQDLFTLENSDEVRLCDNILTSEDMNRFLGFWMESDLDMFREFSMWADTLDIREVLKDIMHVKTSRDGRDYSMIKSTQKLKMMSVIIEEGYLRLHVYSPEESFQKEYKVLELMEQKNKLETELQALEGDEAGARKLTMEIREVKKELDSNCTFFDGKTGIIAQ</sequence>
<keyword evidence="4" id="KW-1185">Reference proteome</keyword>
<gene>
    <name evidence="3" type="ORF">CAEBREN_00316</name>
</gene>
<dbReference type="AlphaFoldDB" id="G0NFH8"/>
<dbReference type="Pfam" id="PF07735">
    <property type="entry name" value="FBA_2"/>
    <property type="match status" value="1"/>
</dbReference>
<proteinExistence type="predicted"/>
<dbReference type="OrthoDB" id="5910699at2759"/>
<protein>
    <recommendedName>
        <fullName evidence="2">F-box domain-containing protein</fullName>
    </recommendedName>
</protein>
<dbReference type="InterPro" id="IPR012885">
    <property type="entry name" value="F-box_Sdz-33"/>
</dbReference>
<dbReference type="STRING" id="135651.G0NFH8"/>
<dbReference type="OMA" id="HICDEVE"/>
<dbReference type="PROSITE" id="PS50181">
    <property type="entry name" value="FBOX"/>
    <property type="match status" value="1"/>
</dbReference>
<dbReference type="HOGENOM" id="CLU_044397_1_0_1"/>
<dbReference type="PANTHER" id="PTHR21503">
    <property type="entry name" value="F-BOX-CONTAINING HYPOTHETICAL PROTEIN C.ELEGANS"/>
    <property type="match status" value="1"/>
</dbReference>
<evidence type="ECO:0000313" key="4">
    <source>
        <dbReference type="Proteomes" id="UP000008068"/>
    </source>
</evidence>
<organism evidence="4">
    <name type="scientific">Caenorhabditis brenneri</name>
    <name type="common">Nematode worm</name>
    <dbReference type="NCBI Taxonomy" id="135651"/>
    <lineage>
        <taxon>Eukaryota</taxon>
        <taxon>Metazoa</taxon>
        <taxon>Ecdysozoa</taxon>
        <taxon>Nematoda</taxon>
        <taxon>Chromadorea</taxon>
        <taxon>Rhabditida</taxon>
        <taxon>Rhabditina</taxon>
        <taxon>Rhabditomorpha</taxon>
        <taxon>Rhabditoidea</taxon>
        <taxon>Rhabditidae</taxon>
        <taxon>Peloderinae</taxon>
        <taxon>Caenorhabditis</taxon>
    </lineage>
</organism>